<dbReference type="OrthoDB" id="4232363at2"/>
<proteinExistence type="predicted"/>
<dbReference type="AlphaFoldDB" id="A0A5P2XB42"/>
<keyword evidence="4" id="KW-1185">Reference proteome</keyword>
<dbReference type="KEGG" id="sspb:CP982_13780"/>
<evidence type="ECO:0008006" key="5">
    <source>
        <dbReference type="Google" id="ProtNLM"/>
    </source>
</evidence>
<gene>
    <name evidence="2" type="ORF">CP982_13780</name>
    <name evidence="1" type="ORF">FHS40_002166</name>
</gene>
<dbReference type="EMBL" id="CP023690">
    <property type="protein sequence ID" value="QEV59672.1"/>
    <property type="molecule type" value="Genomic_DNA"/>
</dbReference>
<reference evidence="1 4" key="2">
    <citation type="submission" date="2020-08" db="EMBL/GenBank/DDBJ databases">
        <title>Genomic Encyclopedia of Type Strains, Phase III (KMG-III): the genomes of soil and plant-associated and newly described type strains.</title>
        <authorList>
            <person name="Whitman W."/>
        </authorList>
    </citation>
    <scope>NUCLEOTIDE SEQUENCE [LARGE SCALE GENOMIC DNA]</scope>
    <source>
        <strain evidence="1 4">CECT 3146</strain>
    </source>
</reference>
<organism evidence="2 3">
    <name type="scientific">Streptomyces spectabilis</name>
    <dbReference type="NCBI Taxonomy" id="68270"/>
    <lineage>
        <taxon>Bacteria</taxon>
        <taxon>Bacillati</taxon>
        <taxon>Actinomycetota</taxon>
        <taxon>Actinomycetes</taxon>
        <taxon>Kitasatosporales</taxon>
        <taxon>Streptomycetaceae</taxon>
        <taxon>Streptomyces</taxon>
    </lineage>
</organism>
<accession>A0A5P2XB42</accession>
<dbReference type="Proteomes" id="UP000326505">
    <property type="component" value="Chromosome"/>
</dbReference>
<evidence type="ECO:0000313" key="3">
    <source>
        <dbReference type="Proteomes" id="UP000326505"/>
    </source>
</evidence>
<dbReference type="RefSeq" id="WP_150510795.1">
    <property type="nucleotide sequence ID" value="NZ_BMSQ01000004.1"/>
</dbReference>
<protein>
    <recommendedName>
        <fullName evidence="5">DNA primase/polymerase bifunctional N-terminal domain-containing protein</fullName>
    </recommendedName>
</protein>
<evidence type="ECO:0000313" key="2">
    <source>
        <dbReference type="EMBL" id="QEV59672.1"/>
    </source>
</evidence>
<name>A0A5P2XB42_STRST</name>
<evidence type="ECO:0000313" key="1">
    <source>
        <dbReference type="EMBL" id="MBB5103113.1"/>
    </source>
</evidence>
<dbReference type="EMBL" id="JACHJD010000003">
    <property type="protein sequence ID" value="MBB5103113.1"/>
    <property type="molecule type" value="Genomic_DNA"/>
</dbReference>
<reference evidence="2 3" key="1">
    <citation type="submission" date="2017-09" db="EMBL/GenBank/DDBJ databases">
        <authorList>
            <person name="Lee N."/>
            <person name="Cho B.-K."/>
        </authorList>
    </citation>
    <scope>NUCLEOTIDE SEQUENCE [LARGE SCALE GENOMIC DNA]</scope>
    <source>
        <strain evidence="2 3">ATCC 27465</strain>
    </source>
</reference>
<sequence length="158" mass="17356">MTTLEDRRLSLATAQWLAETDPRPANAWAEWERHGIALLPLGRRFDAIRVSAERVYAAAASDEPGVVATALRAWLDGPVIRDLRSRMSPYYVLVAPDADWDGPDERLTTGTYLGVPRPGHSTVLSRWVVLPPHPGALCDTRHLRTLLATASPLRTVGG</sequence>
<dbReference type="Proteomes" id="UP000549009">
    <property type="component" value="Unassembled WGS sequence"/>
</dbReference>
<evidence type="ECO:0000313" key="4">
    <source>
        <dbReference type="Proteomes" id="UP000549009"/>
    </source>
</evidence>